<reference evidence="1 2" key="1">
    <citation type="journal article" date="2015" name="Genome Announc.">
        <title>Expanding the biotechnology potential of lactobacilli through comparative genomics of 213 strains and associated genera.</title>
        <authorList>
            <person name="Sun Z."/>
            <person name="Harris H.M."/>
            <person name="McCann A."/>
            <person name="Guo C."/>
            <person name="Argimon S."/>
            <person name="Zhang W."/>
            <person name="Yang X."/>
            <person name="Jeffery I.B."/>
            <person name="Cooney J.C."/>
            <person name="Kagawa T.F."/>
            <person name="Liu W."/>
            <person name="Song Y."/>
            <person name="Salvetti E."/>
            <person name="Wrobel A."/>
            <person name="Rasinkangas P."/>
            <person name="Parkhill J."/>
            <person name="Rea M.C."/>
            <person name="O'Sullivan O."/>
            <person name="Ritari J."/>
            <person name="Douillard F.P."/>
            <person name="Paul Ross R."/>
            <person name="Yang R."/>
            <person name="Briner A.E."/>
            <person name="Felis G.E."/>
            <person name="de Vos W.M."/>
            <person name="Barrangou R."/>
            <person name="Klaenhammer T.R."/>
            <person name="Caufield P.W."/>
            <person name="Cui Y."/>
            <person name="Zhang H."/>
            <person name="O'Toole P.W."/>
        </authorList>
    </citation>
    <scope>NUCLEOTIDE SEQUENCE [LARGE SCALE GENOMIC DNA]</scope>
    <source>
        <strain evidence="1 2">DSM 15836</strain>
    </source>
</reference>
<organism evidence="1 2">
    <name type="scientific">Ligilactobacillus acidipiscis DSM 15836</name>
    <dbReference type="NCBI Taxonomy" id="1423716"/>
    <lineage>
        <taxon>Bacteria</taxon>
        <taxon>Bacillati</taxon>
        <taxon>Bacillota</taxon>
        <taxon>Bacilli</taxon>
        <taxon>Lactobacillales</taxon>
        <taxon>Lactobacillaceae</taxon>
        <taxon>Ligilactobacillus</taxon>
    </lineage>
</organism>
<sequence length="83" mass="9490">MVKAGHPYIPVDDQSSPQRLVDISQRSGAEFCLALANLPVDLEDINLVKDEKIKKIFATAHQNADKRIFTQETDIFYPNYFIH</sequence>
<name>A0ABR5PHK1_9LACO</name>
<comment type="caution">
    <text evidence="1">The sequence shown here is derived from an EMBL/GenBank/DDBJ whole genome shotgun (WGS) entry which is preliminary data.</text>
</comment>
<accession>A0ABR5PHK1</accession>
<proteinExistence type="predicted"/>
<protein>
    <submittedName>
        <fullName evidence="1">D-alanine-activating enzyme</fullName>
    </submittedName>
</protein>
<evidence type="ECO:0000313" key="1">
    <source>
        <dbReference type="EMBL" id="KRM21754.1"/>
    </source>
</evidence>
<dbReference type="EMBL" id="AZFI01000204">
    <property type="protein sequence ID" value="KRM21754.1"/>
    <property type="molecule type" value="Genomic_DNA"/>
</dbReference>
<gene>
    <name evidence="1" type="ORF">FC65_GL000929</name>
</gene>
<keyword evidence="2" id="KW-1185">Reference proteome</keyword>
<dbReference type="Proteomes" id="UP000051217">
    <property type="component" value="Unassembled WGS sequence"/>
</dbReference>
<evidence type="ECO:0000313" key="2">
    <source>
        <dbReference type="Proteomes" id="UP000051217"/>
    </source>
</evidence>